<feature type="non-terminal residue" evidence="1">
    <location>
        <position position="1"/>
    </location>
</feature>
<evidence type="ECO:0000313" key="2">
    <source>
        <dbReference type="Proteomes" id="UP001177140"/>
    </source>
</evidence>
<dbReference type="AlphaFoldDB" id="A0AA41VYS9"/>
<reference evidence="1" key="1">
    <citation type="submission" date="2022-03" db="EMBL/GenBank/DDBJ databases">
        <title>A functionally conserved STORR gene fusion in Papaver species that diverged 16.8 million years ago.</title>
        <authorList>
            <person name="Catania T."/>
        </authorList>
    </citation>
    <scope>NUCLEOTIDE SEQUENCE</scope>
    <source>
        <strain evidence="1">S-191538</strain>
    </source>
</reference>
<dbReference type="Proteomes" id="UP001177140">
    <property type="component" value="Unassembled WGS sequence"/>
</dbReference>
<proteinExistence type="predicted"/>
<comment type="caution">
    <text evidence="1">The sequence shown here is derived from an EMBL/GenBank/DDBJ whole genome shotgun (WGS) entry which is preliminary data.</text>
</comment>
<protein>
    <submittedName>
        <fullName evidence="1">Uncharacterized protein</fullName>
    </submittedName>
</protein>
<organism evidence="1 2">
    <name type="scientific">Papaver nudicaule</name>
    <name type="common">Iceland poppy</name>
    <dbReference type="NCBI Taxonomy" id="74823"/>
    <lineage>
        <taxon>Eukaryota</taxon>
        <taxon>Viridiplantae</taxon>
        <taxon>Streptophyta</taxon>
        <taxon>Embryophyta</taxon>
        <taxon>Tracheophyta</taxon>
        <taxon>Spermatophyta</taxon>
        <taxon>Magnoliopsida</taxon>
        <taxon>Ranunculales</taxon>
        <taxon>Papaveraceae</taxon>
        <taxon>Papaveroideae</taxon>
        <taxon>Papaver</taxon>
    </lineage>
</organism>
<accession>A0AA41VYS9</accession>
<evidence type="ECO:0000313" key="1">
    <source>
        <dbReference type="EMBL" id="MCL7049729.1"/>
    </source>
</evidence>
<name>A0AA41VYS9_PAPNU</name>
<sequence>LALSVCRRYPGLVNELLDDEATGYTGILQKIVERPFAFLSGSKLKWWERCIYK</sequence>
<feature type="non-terminal residue" evidence="1">
    <location>
        <position position="53"/>
    </location>
</feature>
<dbReference type="EMBL" id="JAJJMA010319409">
    <property type="protein sequence ID" value="MCL7049729.1"/>
    <property type="molecule type" value="Genomic_DNA"/>
</dbReference>
<keyword evidence="2" id="KW-1185">Reference proteome</keyword>
<gene>
    <name evidence="1" type="ORF">MKW94_016181</name>
</gene>